<dbReference type="PROSITE" id="PS00086">
    <property type="entry name" value="CYTOCHROME_P450"/>
    <property type="match status" value="1"/>
</dbReference>
<proteinExistence type="inferred from homology"/>
<dbReference type="CDD" id="cd11056">
    <property type="entry name" value="CYP6-like"/>
    <property type="match status" value="1"/>
</dbReference>
<evidence type="ECO:0000256" key="12">
    <source>
        <dbReference type="ARBA" id="ARBA00023136"/>
    </source>
</evidence>
<dbReference type="KEGG" id="ccin:107269819"/>
<reference evidence="17" key="1">
    <citation type="submission" date="2025-08" db="UniProtKB">
        <authorList>
            <consortium name="RefSeq"/>
        </authorList>
    </citation>
    <scope>IDENTIFICATION</scope>
</reference>
<keyword evidence="8" id="KW-0492">Microsome</keyword>
<evidence type="ECO:0000256" key="9">
    <source>
        <dbReference type="ARBA" id="ARBA00023002"/>
    </source>
</evidence>
<keyword evidence="7" id="KW-0256">Endoplasmic reticulum</keyword>
<evidence type="ECO:0000256" key="13">
    <source>
        <dbReference type="PIRSR" id="PIRSR602401-1"/>
    </source>
</evidence>
<evidence type="ECO:0000256" key="15">
    <source>
        <dbReference type="SAM" id="Phobius"/>
    </source>
</evidence>
<feature type="transmembrane region" description="Helical" evidence="15">
    <location>
        <begin position="6"/>
        <end position="27"/>
    </location>
</feature>
<dbReference type="Pfam" id="PF00067">
    <property type="entry name" value="p450"/>
    <property type="match status" value="1"/>
</dbReference>
<dbReference type="InterPro" id="IPR001128">
    <property type="entry name" value="Cyt_P450"/>
</dbReference>
<accession>A0AAJ7C1H7</accession>
<comment type="cofactor">
    <cofactor evidence="1 13">
        <name>heme</name>
        <dbReference type="ChEBI" id="CHEBI:30413"/>
    </cofactor>
</comment>
<dbReference type="Gene3D" id="1.10.630.10">
    <property type="entry name" value="Cytochrome P450"/>
    <property type="match status" value="1"/>
</dbReference>
<dbReference type="GO" id="GO:0005506">
    <property type="term" value="F:iron ion binding"/>
    <property type="evidence" value="ECO:0007669"/>
    <property type="project" value="InterPro"/>
</dbReference>
<evidence type="ECO:0000256" key="2">
    <source>
        <dbReference type="ARBA" id="ARBA00004174"/>
    </source>
</evidence>
<keyword evidence="6 13" id="KW-0479">Metal-binding</keyword>
<dbReference type="PANTHER" id="PTHR24292:SF100">
    <property type="entry name" value="CYTOCHROME P450 6A16, ISOFORM B-RELATED"/>
    <property type="match status" value="1"/>
</dbReference>
<evidence type="ECO:0000256" key="11">
    <source>
        <dbReference type="ARBA" id="ARBA00023033"/>
    </source>
</evidence>
<dbReference type="PRINTS" id="PR00463">
    <property type="entry name" value="EP450I"/>
</dbReference>
<dbReference type="PANTHER" id="PTHR24292">
    <property type="entry name" value="CYTOCHROME P450"/>
    <property type="match status" value="1"/>
</dbReference>
<dbReference type="InterPro" id="IPR002401">
    <property type="entry name" value="Cyt_P450_E_grp-I"/>
</dbReference>
<dbReference type="Proteomes" id="UP000694920">
    <property type="component" value="Unplaced"/>
</dbReference>
<dbReference type="GeneID" id="107269819"/>
<organism evidence="16 17">
    <name type="scientific">Cephus cinctus</name>
    <name type="common">Wheat stem sawfly</name>
    <dbReference type="NCBI Taxonomy" id="211228"/>
    <lineage>
        <taxon>Eukaryota</taxon>
        <taxon>Metazoa</taxon>
        <taxon>Ecdysozoa</taxon>
        <taxon>Arthropoda</taxon>
        <taxon>Hexapoda</taxon>
        <taxon>Insecta</taxon>
        <taxon>Pterygota</taxon>
        <taxon>Neoptera</taxon>
        <taxon>Endopterygota</taxon>
        <taxon>Hymenoptera</taxon>
        <taxon>Cephoidea</taxon>
        <taxon>Cephidae</taxon>
        <taxon>Cephus</taxon>
    </lineage>
</organism>
<keyword evidence="15" id="KW-1133">Transmembrane helix</keyword>
<evidence type="ECO:0000313" key="17">
    <source>
        <dbReference type="RefSeq" id="XP_015599572.1"/>
    </source>
</evidence>
<dbReference type="GO" id="GO:0005789">
    <property type="term" value="C:endoplasmic reticulum membrane"/>
    <property type="evidence" value="ECO:0007669"/>
    <property type="project" value="UniProtKB-SubCell"/>
</dbReference>
<dbReference type="GO" id="GO:0016705">
    <property type="term" value="F:oxidoreductase activity, acting on paired donors, with incorporation or reduction of molecular oxygen"/>
    <property type="evidence" value="ECO:0007669"/>
    <property type="project" value="InterPro"/>
</dbReference>
<gene>
    <name evidence="17" type="primary">LOC107269819</name>
</gene>
<comment type="subcellular location">
    <subcellularLocation>
        <location evidence="3">Endoplasmic reticulum membrane</location>
        <topology evidence="3">Peripheral membrane protein</topology>
    </subcellularLocation>
    <subcellularLocation>
        <location evidence="2">Microsome membrane</location>
        <topology evidence="2">Peripheral membrane protein</topology>
    </subcellularLocation>
</comment>
<evidence type="ECO:0000256" key="5">
    <source>
        <dbReference type="ARBA" id="ARBA00022617"/>
    </source>
</evidence>
<keyword evidence="10 13" id="KW-0408">Iron</keyword>
<keyword evidence="12 15" id="KW-0472">Membrane</keyword>
<keyword evidence="16" id="KW-1185">Reference proteome</keyword>
<evidence type="ECO:0000313" key="16">
    <source>
        <dbReference type="Proteomes" id="UP000694920"/>
    </source>
</evidence>
<evidence type="ECO:0000256" key="4">
    <source>
        <dbReference type="ARBA" id="ARBA00010617"/>
    </source>
</evidence>
<feature type="binding site" description="axial binding residue" evidence="13">
    <location>
        <position position="465"/>
    </location>
    <ligand>
        <name>heme</name>
        <dbReference type="ChEBI" id="CHEBI:30413"/>
    </ligand>
    <ligandPart>
        <name>Fe</name>
        <dbReference type="ChEBI" id="CHEBI:18248"/>
    </ligandPart>
</feature>
<keyword evidence="15" id="KW-0812">Transmembrane</keyword>
<evidence type="ECO:0000256" key="1">
    <source>
        <dbReference type="ARBA" id="ARBA00001971"/>
    </source>
</evidence>
<dbReference type="InterPro" id="IPR050476">
    <property type="entry name" value="Insect_CytP450_Detox"/>
</dbReference>
<keyword evidence="9 14" id="KW-0560">Oxidoreductase</keyword>
<keyword evidence="11 14" id="KW-0503">Monooxygenase</keyword>
<sequence length="520" mass="59147">MSLISGLVISQLLGIVILLASCVYLYFKYVIFEYWRKKGVIQVEPSFPCGNLSPVVLGKLSAGELIANAYSQHKKSPFFGTYTFHKPRLVVNDPDLIRFVLTKEFAHFHDRGLYCNEEIDPLSGHLFFLSGIKWKNLRGKLTPTFTSGKLKRMFSTIKDCGDHLGLYLVKHARNREEVEIKDIIARFSTDNIMSTAFGISCNSIENPESEFRKWGRKIFESRPIFNAIVVFAPNILDFFSIPFTDKGVNNFFTRIFKETVEYRETNNIVRNDFMDLIMQLMHKGYVDEDKNNKDDNDAKPVPITESKDGRINILEAAAQAFVFFVAGFETSSSTVAYCLYELALHRDIQEKVRQDIDAGLQKCGGLTYESLAEMTYLHKVVSETLRKYPTVPILNRICTKDIELPGTNVVIPKGLDVMIPVLGIQRDPSIYPDPDKFDPERFNEENIAARHAYTYLPFGEGPRICIGMRFGYAQVKVALISVLTRYRCKPGPKTPEKLIMDPGNFILQAKGGIHLVIEPR</sequence>
<dbReference type="FunFam" id="1.10.630.10:FF:000042">
    <property type="entry name" value="Cytochrome P450"/>
    <property type="match status" value="1"/>
</dbReference>
<dbReference type="GO" id="GO:0020037">
    <property type="term" value="F:heme binding"/>
    <property type="evidence" value="ECO:0007669"/>
    <property type="project" value="InterPro"/>
</dbReference>
<keyword evidence="5 13" id="KW-0349">Heme</keyword>
<evidence type="ECO:0000256" key="14">
    <source>
        <dbReference type="RuleBase" id="RU000461"/>
    </source>
</evidence>
<comment type="similarity">
    <text evidence="4 14">Belongs to the cytochrome P450 family.</text>
</comment>
<dbReference type="SUPFAM" id="SSF48264">
    <property type="entry name" value="Cytochrome P450"/>
    <property type="match status" value="1"/>
</dbReference>
<dbReference type="AlphaFoldDB" id="A0AAJ7C1H7"/>
<evidence type="ECO:0000256" key="7">
    <source>
        <dbReference type="ARBA" id="ARBA00022824"/>
    </source>
</evidence>
<protein>
    <submittedName>
        <fullName evidence="17">Cytochrome P450 6k1</fullName>
    </submittedName>
</protein>
<dbReference type="RefSeq" id="XP_015599572.1">
    <property type="nucleotide sequence ID" value="XM_015744086.2"/>
</dbReference>
<evidence type="ECO:0000256" key="8">
    <source>
        <dbReference type="ARBA" id="ARBA00022848"/>
    </source>
</evidence>
<dbReference type="PRINTS" id="PR00385">
    <property type="entry name" value="P450"/>
</dbReference>
<evidence type="ECO:0000256" key="6">
    <source>
        <dbReference type="ARBA" id="ARBA00022723"/>
    </source>
</evidence>
<evidence type="ECO:0000256" key="3">
    <source>
        <dbReference type="ARBA" id="ARBA00004406"/>
    </source>
</evidence>
<name>A0AAJ7C1H7_CEPCN</name>
<dbReference type="GO" id="GO:0004497">
    <property type="term" value="F:monooxygenase activity"/>
    <property type="evidence" value="ECO:0007669"/>
    <property type="project" value="UniProtKB-KW"/>
</dbReference>
<dbReference type="InterPro" id="IPR017972">
    <property type="entry name" value="Cyt_P450_CS"/>
</dbReference>
<dbReference type="InterPro" id="IPR036396">
    <property type="entry name" value="Cyt_P450_sf"/>
</dbReference>
<evidence type="ECO:0000256" key="10">
    <source>
        <dbReference type="ARBA" id="ARBA00023004"/>
    </source>
</evidence>